<dbReference type="PANTHER" id="PTHR32089:SF112">
    <property type="entry name" value="LYSOZYME-LIKE PROTEIN-RELATED"/>
    <property type="match status" value="1"/>
</dbReference>
<evidence type="ECO:0000313" key="11">
    <source>
        <dbReference type="EMBL" id="TGY93163.1"/>
    </source>
</evidence>
<name>A0A4S2HBL9_9PROT</name>
<evidence type="ECO:0000256" key="1">
    <source>
        <dbReference type="ARBA" id="ARBA00004429"/>
    </source>
</evidence>
<evidence type="ECO:0000259" key="8">
    <source>
        <dbReference type="PROSITE" id="PS50111"/>
    </source>
</evidence>
<gene>
    <name evidence="11" type="ORF">E5162_08865</name>
</gene>
<keyword evidence="2" id="KW-1003">Cell membrane</keyword>
<reference evidence="11 12" key="1">
    <citation type="journal article" date="2013" name="Int. J. Syst. Evol. Microbiol.">
        <title>Marinicauda pacifica gen. nov., sp. nov., a prosthecate alphaproteobacterium of the family Hyphomonadaceae isolated from deep seawater.</title>
        <authorList>
            <person name="Zhang X.Y."/>
            <person name="Li G.W."/>
            <person name="Wang C.S."/>
            <person name="Zhang Y.J."/>
            <person name="Xu X.W."/>
            <person name="Li H."/>
            <person name="Liu A."/>
            <person name="Liu C."/>
            <person name="Xie B.B."/>
            <person name="Qin Q.L."/>
            <person name="Xu Z."/>
            <person name="Chen X.L."/>
            <person name="Zhou B.C."/>
            <person name="Zhang Y.Z."/>
        </authorList>
    </citation>
    <scope>NUCLEOTIDE SEQUENCE [LARGE SCALE GENOMIC DNA]</scope>
    <source>
        <strain evidence="11 12">P-1 km-3</strain>
    </source>
</reference>
<evidence type="ECO:0000256" key="6">
    <source>
        <dbReference type="SAM" id="MobiDB-lite"/>
    </source>
</evidence>
<evidence type="ECO:0000256" key="3">
    <source>
        <dbReference type="ARBA" id="ARBA00023224"/>
    </source>
</evidence>
<evidence type="ECO:0000256" key="7">
    <source>
        <dbReference type="SAM" id="Phobius"/>
    </source>
</evidence>
<comment type="similarity">
    <text evidence="4">Belongs to the methyl-accepting chemotaxis (MCP) protein family.</text>
</comment>
<feature type="domain" description="Methyl-accepting transducer" evidence="8">
    <location>
        <begin position="304"/>
        <end position="540"/>
    </location>
</feature>
<dbReference type="Gene3D" id="1.10.287.950">
    <property type="entry name" value="Methyl-accepting chemotaxis protein"/>
    <property type="match status" value="1"/>
</dbReference>
<dbReference type="PANTHER" id="PTHR32089">
    <property type="entry name" value="METHYL-ACCEPTING CHEMOTAXIS PROTEIN MCPB"/>
    <property type="match status" value="1"/>
</dbReference>
<dbReference type="Gene3D" id="6.10.340.10">
    <property type="match status" value="1"/>
</dbReference>
<dbReference type="PROSITE" id="PS50885">
    <property type="entry name" value="HAMP"/>
    <property type="match status" value="1"/>
</dbReference>
<dbReference type="AlphaFoldDB" id="A0A4S2HBL9"/>
<dbReference type="PROSITE" id="PS50111">
    <property type="entry name" value="CHEMOTAXIS_TRANSDUC_2"/>
    <property type="match status" value="1"/>
</dbReference>
<keyword evidence="3 5" id="KW-0807">Transducer</keyword>
<dbReference type="EMBL" id="SRXV01000002">
    <property type="protein sequence ID" value="TGY93163.1"/>
    <property type="molecule type" value="Genomic_DNA"/>
</dbReference>
<feature type="compositionally biased region" description="Polar residues" evidence="6">
    <location>
        <begin position="520"/>
        <end position="536"/>
    </location>
</feature>
<dbReference type="InterPro" id="IPR004089">
    <property type="entry name" value="MCPsignal_dom"/>
</dbReference>
<feature type="region of interest" description="Disordered" evidence="6">
    <location>
        <begin position="321"/>
        <end position="340"/>
    </location>
</feature>
<feature type="domain" description="HAMP" evidence="10">
    <location>
        <begin position="218"/>
        <end position="271"/>
    </location>
</feature>
<comment type="caution">
    <text evidence="11">The sequence shown here is derived from an EMBL/GenBank/DDBJ whole genome shotgun (WGS) entry which is preliminary data.</text>
</comment>
<keyword evidence="7" id="KW-0472">Membrane</keyword>
<keyword evidence="2" id="KW-0997">Cell inner membrane</keyword>
<sequence>MTHPNRFAFRNWPFLIKFAFAPALAVLVLLGVATLGVATLNSVAEMKQRTVSQMDASLELVELVGALEAIDADVYRLLTQQAAGRAADVASSFDRLMNRVSVLREEVAALQTEAATPDRQAVLARIVEQLELYEGGLEVVGSMLELDFASAVGFLDPFNEVFDTLNADITVLTSSAAVEAEQTATEADRASNRATQIFAAVIIVAALALAALTWGFGRAVGRSVRGIAEATESLAAGRFDTETGHLARSDELGAIVSSLATFRANGRQAESLKAEQLQASEKQAQRARQIEALVHEFEVVAKRALESVTRSAGSMNAAAQEMLSHSGETEGQASDVAGASETASGAVATVASAAEELSASVSEIVQQVDRSSSVSQRALDRINRAGSEMAQLTTASNQISEVLKLISDIAEQTNLLALNATIEAARAGEAGKGFAVVASEVKTLASQTASATSQISNQIAQMQGATQSVGQAVEEMRSVIDELNAVSSAISAAVDQQRGAANEIASSAQSAAGDTRRVSESIQRVTRSSQETGQKAQSVVEISTSVERETSELDAQTSEFLNRVRAV</sequence>
<keyword evidence="7" id="KW-1133">Transmembrane helix</keyword>
<feature type="region of interest" description="Disordered" evidence="6">
    <location>
        <begin position="506"/>
        <end position="536"/>
    </location>
</feature>
<dbReference type="Proteomes" id="UP000305451">
    <property type="component" value="Unassembled WGS sequence"/>
</dbReference>
<evidence type="ECO:0000256" key="2">
    <source>
        <dbReference type="ARBA" id="ARBA00022519"/>
    </source>
</evidence>
<feature type="transmembrane region" description="Helical" evidence="7">
    <location>
        <begin position="20"/>
        <end position="44"/>
    </location>
</feature>
<comment type="subcellular location">
    <subcellularLocation>
        <location evidence="1">Cell inner membrane</location>
        <topology evidence="1">Multi-pass membrane protein</topology>
    </subcellularLocation>
</comment>
<evidence type="ECO:0000313" key="12">
    <source>
        <dbReference type="Proteomes" id="UP000305451"/>
    </source>
</evidence>
<dbReference type="Pfam" id="PF00015">
    <property type="entry name" value="MCPsignal"/>
    <property type="match status" value="1"/>
</dbReference>
<evidence type="ECO:0000259" key="10">
    <source>
        <dbReference type="PROSITE" id="PS50885"/>
    </source>
</evidence>
<protein>
    <submittedName>
        <fullName evidence="11">HAMP domain-containing protein</fullName>
    </submittedName>
</protein>
<proteinExistence type="inferred from homology"/>
<feature type="domain" description="T-SNARE coiled-coil homology" evidence="9">
    <location>
        <begin position="463"/>
        <end position="525"/>
    </location>
</feature>
<keyword evidence="12" id="KW-1185">Reference proteome</keyword>
<dbReference type="InterPro" id="IPR003660">
    <property type="entry name" value="HAMP_dom"/>
</dbReference>
<dbReference type="RefSeq" id="WP_135944881.1">
    <property type="nucleotide sequence ID" value="NZ_BMEI01000002.1"/>
</dbReference>
<feature type="transmembrane region" description="Helical" evidence="7">
    <location>
        <begin position="197"/>
        <end position="217"/>
    </location>
</feature>
<keyword evidence="7" id="KW-0812">Transmembrane</keyword>
<dbReference type="GO" id="GO:0005886">
    <property type="term" value="C:plasma membrane"/>
    <property type="evidence" value="ECO:0007669"/>
    <property type="project" value="UniProtKB-SubCell"/>
</dbReference>
<dbReference type="GO" id="GO:0007165">
    <property type="term" value="P:signal transduction"/>
    <property type="evidence" value="ECO:0007669"/>
    <property type="project" value="UniProtKB-KW"/>
</dbReference>
<dbReference type="SMART" id="SM00283">
    <property type="entry name" value="MA"/>
    <property type="match status" value="1"/>
</dbReference>
<dbReference type="InterPro" id="IPR000727">
    <property type="entry name" value="T_SNARE_dom"/>
</dbReference>
<dbReference type="PROSITE" id="PS50192">
    <property type="entry name" value="T_SNARE"/>
    <property type="match status" value="1"/>
</dbReference>
<dbReference type="SUPFAM" id="SSF58104">
    <property type="entry name" value="Methyl-accepting chemotaxis protein (MCP) signaling domain"/>
    <property type="match status" value="1"/>
</dbReference>
<accession>A0A4S2HBL9</accession>
<evidence type="ECO:0000259" key="9">
    <source>
        <dbReference type="PROSITE" id="PS50192"/>
    </source>
</evidence>
<organism evidence="11 12">
    <name type="scientific">Marinicauda pacifica</name>
    <dbReference type="NCBI Taxonomy" id="1133559"/>
    <lineage>
        <taxon>Bacteria</taxon>
        <taxon>Pseudomonadati</taxon>
        <taxon>Pseudomonadota</taxon>
        <taxon>Alphaproteobacteria</taxon>
        <taxon>Maricaulales</taxon>
        <taxon>Maricaulaceae</taxon>
        <taxon>Marinicauda</taxon>
    </lineage>
</organism>
<evidence type="ECO:0000256" key="5">
    <source>
        <dbReference type="PROSITE-ProRule" id="PRU00284"/>
    </source>
</evidence>
<dbReference type="OrthoDB" id="354287at2"/>
<evidence type="ECO:0000256" key="4">
    <source>
        <dbReference type="ARBA" id="ARBA00029447"/>
    </source>
</evidence>